<comment type="caution">
    <text evidence="2">The sequence shown here is derived from an EMBL/GenBank/DDBJ whole genome shotgun (WGS) entry which is preliminary data.</text>
</comment>
<gene>
    <name evidence="2" type="ORF">S06H3_12177</name>
</gene>
<feature type="transmembrane region" description="Helical" evidence="1">
    <location>
        <begin position="7"/>
        <end position="25"/>
    </location>
</feature>
<evidence type="ECO:0000313" key="2">
    <source>
        <dbReference type="EMBL" id="GAI06018.1"/>
    </source>
</evidence>
<name>X1KH66_9ZZZZ</name>
<evidence type="ECO:0000256" key="1">
    <source>
        <dbReference type="SAM" id="Phobius"/>
    </source>
</evidence>
<reference evidence="2" key="1">
    <citation type="journal article" date="2014" name="Front. Microbiol.">
        <title>High frequency of phylogenetically diverse reductive dehalogenase-homologous genes in deep subseafloor sedimentary metagenomes.</title>
        <authorList>
            <person name="Kawai M."/>
            <person name="Futagami T."/>
            <person name="Toyoda A."/>
            <person name="Takaki Y."/>
            <person name="Nishi S."/>
            <person name="Hori S."/>
            <person name="Arai W."/>
            <person name="Tsubouchi T."/>
            <person name="Morono Y."/>
            <person name="Uchiyama I."/>
            <person name="Ito T."/>
            <person name="Fujiyama A."/>
            <person name="Inagaki F."/>
            <person name="Takami H."/>
        </authorList>
    </citation>
    <scope>NUCLEOTIDE SEQUENCE</scope>
    <source>
        <strain evidence="2">Expedition CK06-06</strain>
    </source>
</reference>
<accession>X1KH66</accession>
<organism evidence="2">
    <name type="scientific">marine sediment metagenome</name>
    <dbReference type="NCBI Taxonomy" id="412755"/>
    <lineage>
        <taxon>unclassified sequences</taxon>
        <taxon>metagenomes</taxon>
        <taxon>ecological metagenomes</taxon>
    </lineage>
</organism>
<keyword evidence="1" id="KW-0472">Membrane</keyword>
<keyword evidence="1" id="KW-0812">Transmembrane</keyword>
<sequence>MKFGKVNWIGWFSAIVATVLGKWVIPESWGIMCLTCLILGVVLYIVIAIACDKAGAKMDLGEHTIDKTGA</sequence>
<feature type="transmembrane region" description="Helical" evidence="1">
    <location>
        <begin position="31"/>
        <end position="51"/>
    </location>
</feature>
<proteinExistence type="predicted"/>
<dbReference type="EMBL" id="BARV01005972">
    <property type="protein sequence ID" value="GAI06018.1"/>
    <property type="molecule type" value="Genomic_DNA"/>
</dbReference>
<protein>
    <submittedName>
        <fullName evidence="2">Uncharacterized protein</fullName>
    </submittedName>
</protein>
<keyword evidence="1" id="KW-1133">Transmembrane helix</keyword>
<dbReference type="AlphaFoldDB" id="X1KH66"/>